<keyword evidence="4" id="KW-0804">Transcription</keyword>
<dbReference type="PANTHER" id="PTHR30185:SF18">
    <property type="entry name" value="TRANSCRIPTIONAL REGULATOR MTLR"/>
    <property type="match status" value="1"/>
</dbReference>
<dbReference type="EMBL" id="JBHUMX010000006">
    <property type="protein sequence ID" value="MFD2627784.1"/>
    <property type="molecule type" value="Genomic_DNA"/>
</dbReference>
<dbReference type="Pfam" id="PF08279">
    <property type="entry name" value="HTH_11"/>
    <property type="match status" value="2"/>
</dbReference>
<keyword evidence="10" id="KW-1185">Reference proteome</keyword>
<dbReference type="PROSITE" id="PS51099">
    <property type="entry name" value="PTS_EIIB_TYPE_2"/>
    <property type="match status" value="1"/>
</dbReference>
<dbReference type="InterPro" id="IPR013011">
    <property type="entry name" value="PTS_EIIB_2"/>
</dbReference>
<evidence type="ECO:0000259" key="8">
    <source>
        <dbReference type="PROSITE" id="PS51372"/>
    </source>
</evidence>
<dbReference type="InterPro" id="IPR050661">
    <property type="entry name" value="BglG_antiterminators"/>
</dbReference>
<dbReference type="SUPFAM" id="SSF55804">
    <property type="entry name" value="Phoshotransferase/anion transport protein"/>
    <property type="match status" value="1"/>
</dbReference>
<dbReference type="Gene3D" id="3.40.930.10">
    <property type="entry name" value="Mannitol-specific EII, Chain A"/>
    <property type="match status" value="1"/>
</dbReference>
<dbReference type="SUPFAM" id="SSF46785">
    <property type="entry name" value="Winged helix' DNA-binding domain"/>
    <property type="match status" value="2"/>
</dbReference>
<organism evidence="9 10">
    <name type="scientific">Oceanobacillus kapialis</name>
    <dbReference type="NCBI Taxonomy" id="481353"/>
    <lineage>
        <taxon>Bacteria</taxon>
        <taxon>Bacillati</taxon>
        <taxon>Bacillota</taxon>
        <taxon>Bacilli</taxon>
        <taxon>Bacillales</taxon>
        <taxon>Bacillaceae</taxon>
        <taxon>Oceanobacillus</taxon>
    </lineage>
</organism>
<keyword evidence="1" id="KW-0808">Transferase</keyword>
<feature type="domain" description="PTS EIIB type-2" evidence="7">
    <location>
        <begin position="422"/>
        <end position="511"/>
    </location>
</feature>
<dbReference type="Gene3D" id="1.10.1790.10">
    <property type="entry name" value="PRD domain"/>
    <property type="match status" value="2"/>
</dbReference>
<evidence type="ECO:0000256" key="1">
    <source>
        <dbReference type="ARBA" id="ARBA00022679"/>
    </source>
</evidence>
<dbReference type="InterPro" id="IPR016152">
    <property type="entry name" value="PTrfase/Anion_transptr"/>
</dbReference>
<evidence type="ECO:0000256" key="3">
    <source>
        <dbReference type="ARBA" id="ARBA00023015"/>
    </source>
</evidence>
<dbReference type="CDD" id="cd05568">
    <property type="entry name" value="PTS_IIB_bgl_like"/>
    <property type="match status" value="1"/>
</dbReference>
<evidence type="ECO:0000256" key="4">
    <source>
        <dbReference type="ARBA" id="ARBA00023163"/>
    </source>
</evidence>
<evidence type="ECO:0000313" key="9">
    <source>
        <dbReference type="EMBL" id="MFD2627784.1"/>
    </source>
</evidence>
<sequence length="706" mass="79890">MNGLYITARVRRMLQVLLQAYEEITVKEIATTLDVSERTIHRDLKELESVAKENELTLVKRAGVGLKLEGKKDDKESLTNKLKQTAEVDLSSEERQAIILSMLFEADEPIKLYALSSELRVTTATVRNDLDQLEAELKHYNLELIRKRGSGVQIKGKEANKRAAISNLISQYVEPYDFISLIKQNIKKKSGIQTDKISNRLLGLVDADKLQVIEERVEQARHELPNDLADSAYVGLVVHLALAMERLNRGEKIRFDPASWKQLQGTREFSIARNMLLDLESSLQMEIPEDEIGYITMHLLGAKLRADQNYLIEDTSMDIAYKAKALIDHVGEQLNVNLAENAVMLNDLVAHLKPTMYRLEQEMNIKNPLLKEIMDDYRDLFDIVRAGVVEVFPDIDFPDDEIGYLVLHFAAILLHDDTRTDLHALVICSSGIGTAKMLATTLQQRIPEIRYVDNKSMFDLQEMPVDGYDIIVSTIPLEGFAGEYILASPMLTKQEVHRIKKAVRQKKLKVNTKLEKKTARAAVPTQSSGEDFVKKLREVEVYSRVMLQILDHFSIKTIAEQQTTKETLALICAELARNGTLSDSDNVLQKLVKREELSGLGIPGTTLGLYHTRADGVNRPSFTVYHLEHPVIVKGMDDQDMQMQTILLMLAPEVTEQGALEIMSLLSGMIIQGRERIQLFESGEEAAIKQLFIEEFQSLLQEKNLV</sequence>
<dbReference type="InterPro" id="IPR036388">
    <property type="entry name" value="WH-like_DNA-bd_sf"/>
</dbReference>
<comment type="caution">
    <text evidence="9">The sequence shown here is derived from an EMBL/GenBank/DDBJ whole genome shotgun (WGS) entry which is preliminary data.</text>
</comment>
<evidence type="ECO:0000259" key="6">
    <source>
        <dbReference type="PROSITE" id="PS51094"/>
    </source>
</evidence>
<dbReference type="Pfam" id="PF00874">
    <property type="entry name" value="PRD"/>
    <property type="match status" value="2"/>
</dbReference>
<dbReference type="InterPro" id="IPR011608">
    <property type="entry name" value="PRD"/>
</dbReference>
<dbReference type="InterPro" id="IPR036634">
    <property type="entry name" value="PRD_sf"/>
</dbReference>
<dbReference type="InterPro" id="IPR002178">
    <property type="entry name" value="PTS_EIIA_type-2_dom"/>
</dbReference>
<gene>
    <name evidence="9" type="ORF">ACFSUN_03120</name>
</gene>
<feature type="coiled-coil region" evidence="5">
    <location>
        <begin position="123"/>
        <end position="150"/>
    </location>
</feature>
<name>A0ABW5PWV4_9BACI</name>
<dbReference type="PROSITE" id="PS51372">
    <property type="entry name" value="PRD_2"/>
    <property type="match status" value="2"/>
</dbReference>
<dbReference type="InterPro" id="IPR036390">
    <property type="entry name" value="WH_DNA-bd_sf"/>
</dbReference>
<dbReference type="RefSeq" id="WP_379560441.1">
    <property type="nucleotide sequence ID" value="NZ_JBHUMX010000006.1"/>
</dbReference>
<dbReference type="Gene3D" id="1.10.10.10">
    <property type="entry name" value="Winged helix-like DNA-binding domain superfamily/Winged helix DNA-binding domain"/>
    <property type="match status" value="2"/>
</dbReference>
<evidence type="ECO:0000259" key="7">
    <source>
        <dbReference type="PROSITE" id="PS51099"/>
    </source>
</evidence>
<dbReference type="PANTHER" id="PTHR30185">
    <property type="entry name" value="CRYPTIC BETA-GLUCOSIDE BGL OPERON ANTITERMINATOR"/>
    <property type="match status" value="1"/>
</dbReference>
<dbReference type="InterPro" id="IPR036095">
    <property type="entry name" value="PTS_EIIB-like_sf"/>
</dbReference>
<accession>A0ABW5PWV4</accession>
<dbReference type="Proteomes" id="UP001597451">
    <property type="component" value="Unassembled WGS sequence"/>
</dbReference>
<evidence type="ECO:0000256" key="5">
    <source>
        <dbReference type="SAM" id="Coils"/>
    </source>
</evidence>
<evidence type="ECO:0000313" key="10">
    <source>
        <dbReference type="Proteomes" id="UP001597451"/>
    </source>
</evidence>
<feature type="domain" description="PTS EIIA type-2" evidence="6">
    <location>
        <begin position="548"/>
        <end position="695"/>
    </location>
</feature>
<dbReference type="Gene3D" id="3.40.50.2300">
    <property type="match status" value="1"/>
</dbReference>
<keyword evidence="2" id="KW-0677">Repeat</keyword>
<feature type="domain" description="PRD" evidence="8">
    <location>
        <begin position="314"/>
        <end position="419"/>
    </location>
</feature>
<protein>
    <submittedName>
        <fullName evidence="9">BglG family transcription antiterminator</fullName>
    </submittedName>
</protein>
<dbReference type="InterPro" id="IPR013196">
    <property type="entry name" value="HTH_11"/>
</dbReference>
<keyword evidence="5" id="KW-0175">Coiled coil</keyword>
<dbReference type="PROSITE" id="PS51094">
    <property type="entry name" value="PTS_EIIA_TYPE_2"/>
    <property type="match status" value="1"/>
</dbReference>
<proteinExistence type="predicted"/>
<keyword evidence="3" id="KW-0805">Transcription regulation</keyword>
<dbReference type="Pfam" id="PF00359">
    <property type="entry name" value="PTS_EIIA_2"/>
    <property type="match status" value="1"/>
</dbReference>
<dbReference type="SUPFAM" id="SSF52794">
    <property type="entry name" value="PTS system IIB component-like"/>
    <property type="match status" value="1"/>
</dbReference>
<feature type="domain" description="PRD" evidence="8">
    <location>
        <begin position="204"/>
        <end position="309"/>
    </location>
</feature>
<reference evidence="10" key="1">
    <citation type="journal article" date="2019" name="Int. J. Syst. Evol. Microbiol.">
        <title>The Global Catalogue of Microorganisms (GCM) 10K type strain sequencing project: providing services to taxonomists for standard genome sequencing and annotation.</title>
        <authorList>
            <consortium name="The Broad Institute Genomics Platform"/>
            <consortium name="The Broad Institute Genome Sequencing Center for Infectious Disease"/>
            <person name="Wu L."/>
            <person name="Ma J."/>
        </authorList>
    </citation>
    <scope>NUCLEOTIDE SEQUENCE [LARGE SCALE GENOMIC DNA]</scope>
    <source>
        <strain evidence="10">TISTR 1858</strain>
    </source>
</reference>
<dbReference type="SUPFAM" id="SSF63520">
    <property type="entry name" value="PTS-regulatory domain, PRD"/>
    <property type="match status" value="2"/>
</dbReference>
<evidence type="ECO:0000256" key="2">
    <source>
        <dbReference type="ARBA" id="ARBA00022737"/>
    </source>
</evidence>